<organism evidence="1 2">
    <name type="scientific">Fraxinus pennsylvanica</name>
    <dbReference type="NCBI Taxonomy" id="56036"/>
    <lineage>
        <taxon>Eukaryota</taxon>
        <taxon>Viridiplantae</taxon>
        <taxon>Streptophyta</taxon>
        <taxon>Embryophyta</taxon>
        <taxon>Tracheophyta</taxon>
        <taxon>Spermatophyta</taxon>
        <taxon>Magnoliopsida</taxon>
        <taxon>eudicotyledons</taxon>
        <taxon>Gunneridae</taxon>
        <taxon>Pentapetalae</taxon>
        <taxon>asterids</taxon>
        <taxon>lamiids</taxon>
        <taxon>Lamiales</taxon>
        <taxon>Oleaceae</taxon>
        <taxon>Oleeae</taxon>
        <taxon>Fraxinus</taxon>
    </lineage>
</organism>
<keyword evidence="2" id="KW-1185">Reference proteome</keyword>
<accession>A0AAD2E6W8</accession>
<dbReference type="AlphaFoldDB" id="A0AAD2E6W8"/>
<reference evidence="1" key="1">
    <citation type="submission" date="2023-05" db="EMBL/GenBank/DDBJ databases">
        <authorList>
            <person name="Huff M."/>
        </authorList>
    </citation>
    <scope>NUCLEOTIDE SEQUENCE</scope>
</reference>
<dbReference type="Proteomes" id="UP000834106">
    <property type="component" value="Chromosome 16"/>
</dbReference>
<sequence length="202" mass="23057">MISLSRFLSLFENLEQLWHLDYRVGVEIRVPNRSISSRMIFFVHMKISAIRMGNNGNHPEPSFGNNLTKIISRFLDTFSVFLRASAVGWSWDGSAIDGLKVQQVKPDVLLGLSAVGGLFSKEKKELEAELVNVTGTAEPIRKIRLTVPSWNRYDAEHQGCKCILVCRGSNVYIVASSYFLFMIQQRSRRFRYVSSCHLLRLL</sequence>
<name>A0AAD2E6W8_9LAMI</name>
<proteinExistence type="predicted"/>
<gene>
    <name evidence="1" type="ORF">FPE_LOCUS25823</name>
</gene>
<evidence type="ECO:0000313" key="2">
    <source>
        <dbReference type="Proteomes" id="UP000834106"/>
    </source>
</evidence>
<evidence type="ECO:0000313" key="1">
    <source>
        <dbReference type="EMBL" id="CAI9778393.1"/>
    </source>
</evidence>
<dbReference type="EMBL" id="OU503051">
    <property type="protein sequence ID" value="CAI9778393.1"/>
    <property type="molecule type" value="Genomic_DNA"/>
</dbReference>
<protein>
    <submittedName>
        <fullName evidence="1">Uncharacterized protein</fullName>
    </submittedName>
</protein>